<protein>
    <recommendedName>
        <fullName evidence="2">Kazal-like domain-containing protein</fullName>
    </recommendedName>
</protein>
<dbReference type="Proteomes" id="UP001231518">
    <property type="component" value="Chromosome 25"/>
</dbReference>
<organism evidence="3 4">
    <name type="scientific">Mythimna separata</name>
    <name type="common">Oriental armyworm</name>
    <name type="synonym">Pseudaletia separata</name>
    <dbReference type="NCBI Taxonomy" id="271217"/>
    <lineage>
        <taxon>Eukaryota</taxon>
        <taxon>Metazoa</taxon>
        <taxon>Ecdysozoa</taxon>
        <taxon>Arthropoda</taxon>
        <taxon>Hexapoda</taxon>
        <taxon>Insecta</taxon>
        <taxon>Pterygota</taxon>
        <taxon>Neoptera</taxon>
        <taxon>Endopterygota</taxon>
        <taxon>Lepidoptera</taxon>
        <taxon>Glossata</taxon>
        <taxon>Ditrysia</taxon>
        <taxon>Noctuoidea</taxon>
        <taxon>Noctuidae</taxon>
        <taxon>Noctuinae</taxon>
        <taxon>Hadenini</taxon>
        <taxon>Mythimna</taxon>
    </lineage>
</organism>
<reference evidence="3" key="1">
    <citation type="submission" date="2023-03" db="EMBL/GenBank/DDBJ databases">
        <title>Chromosome-level genomes of two armyworms, Mythimna separata and Mythimna loreyi, provide insights into the biosynthesis and reception of sex pheromones.</title>
        <authorList>
            <person name="Zhao H."/>
        </authorList>
    </citation>
    <scope>NUCLEOTIDE SEQUENCE</scope>
    <source>
        <strain evidence="3">BeijingLab</strain>
        <tissue evidence="3">Pupa</tissue>
    </source>
</reference>
<comment type="caution">
    <text evidence="3">The sequence shown here is derived from an EMBL/GenBank/DDBJ whole genome shotgun (WGS) entry which is preliminary data.</text>
</comment>
<dbReference type="PROSITE" id="PS51465">
    <property type="entry name" value="KAZAL_2"/>
    <property type="match status" value="1"/>
</dbReference>
<dbReference type="Gene3D" id="3.30.60.30">
    <property type="match status" value="1"/>
</dbReference>
<dbReference type="SMART" id="SM00280">
    <property type="entry name" value="KAZAL"/>
    <property type="match status" value="1"/>
</dbReference>
<keyword evidence="1" id="KW-1133">Transmembrane helix</keyword>
<evidence type="ECO:0000313" key="3">
    <source>
        <dbReference type="EMBL" id="KAJ8708345.1"/>
    </source>
</evidence>
<feature type="transmembrane region" description="Helical" evidence="1">
    <location>
        <begin position="6"/>
        <end position="27"/>
    </location>
</feature>
<dbReference type="EMBL" id="JARGEI010000026">
    <property type="protein sequence ID" value="KAJ8708345.1"/>
    <property type="molecule type" value="Genomic_DNA"/>
</dbReference>
<dbReference type="InterPro" id="IPR036058">
    <property type="entry name" value="Kazal_dom_sf"/>
</dbReference>
<dbReference type="SUPFAM" id="SSF100895">
    <property type="entry name" value="Kazal-type serine protease inhibitors"/>
    <property type="match status" value="1"/>
</dbReference>
<keyword evidence="1" id="KW-0812">Transmembrane</keyword>
<feature type="domain" description="Kazal-like" evidence="2">
    <location>
        <begin position="56"/>
        <end position="101"/>
    </location>
</feature>
<accession>A0AAD8DMA7</accession>
<proteinExistence type="predicted"/>
<evidence type="ECO:0000256" key="1">
    <source>
        <dbReference type="SAM" id="Phobius"/>
    </source>
</evidence>
<keyword evidence="4" id="KW-1185">Reference proteome</keyword>
<keyword evidence="1" id="KW-0472">Membrane</keyword>
<dbReference type="InterPro" id="IPR002350">
    <property type="entry name" value="Kazal_dom"/>
</dbReference>
<name>A0AAD8DMA7_MYTSE</name>
<evidence type="ECO:0000259" key="2">
    <source>
        <dbReference type="PROSITE" id="PS51465"/>
    </source>
</evidence>
<gene>
    <name evidence="3" type="ORF">PYW07_010470</name>
</gene>
<sequence>MCSTKLFIILFGCILIYFIPSGIALRLTDYNNAKAKFSLLDPYELPDDTYLIRDIEDLSLNCTCPRVFWPVCGADRETYFNACVLRCINKTKRRRNGPCIEYRRMSEVVFNFKIPTAWRNPNVQPFLTSGDKLEDVLIEFGPEEKKPWKT</sequence>
<dbReference type="Pfam" id="PF00050">
    <property type="entry name" value="Kazal_1"/>
    <property type="match status" value="1"/>
</dbReference>
<evidence type="ECO:0000313" key="4">
    <source>
        <dbReference type="Proteomes" id="UP001231518"/>
    </source>
</evidence>
<dbReference type="AlphaFoldDB" id="A0AAD8DMA7"/>
<dbReference type="CDD" id="cd00104">
    <property type="entry name" value="KAZAL_FS"/>
    <property type="match status" value="1"/>
</dbReference>